<sequence length="144" mass="15903">MSSPSASKKRETVNSSPDTSDMSPAIVKIIVGDPAEGFSTEKDLICARSKTFKAAFEGGSTKCKFGEMTLKGVSASTFKSFKHWLYYNDINFDSSDSAKGFIDNFGAYRCIDLFAFADGYDVPALRNMICNFVLTKHAENAYRR</sequence>
<keyword evidence="2" id="KW-1185">Reference proteome</keyword>
<accession>A0ACC3D7Z2</accession>
<evidence type="ECO:0000313" key="2">
    <source>
        <dbReference type="Proteomes" id="UP001186974"/>
    </source>
</evidence>
<dbReference type="Proteomes" id="UP001186974">
    <property type="component" value="Unassembled WGS sequence"/>
</dbReference>
<organism evidence="1 2">
    <name type="scientific">Coniosporium uncinatum</name>
    <dbReference type="NCBI Taxonomy" id="93489"/>
    <lineage>
        <taxon>Eukaryota</taxon>
        <taxon>Fungi</taxon>
        <taxon>Dikarya</taxon>
        <taxon>Ascomycota</taxon>
        <taxon>Pezizomycotina</taxon>
        <taxon>Dothideomycetes</taxon>
        <taxon>Dothideomycetes incertae sedis</taxon>
        <taxon>Coniosporium</taxon>
    </lineage>
</organism>
<comment type="caution">
    <text evidence="1">The sequence shown here is derived from an EMBL/GenBank/DDBJ whole genome shotgun (WGS) entry which is preliminary data.</text>
</comment>
<dbReference type="EMBL" id="JAWDJW010006909">
    <property type="protein sequence ID" value="KAK3063300.1"/>
    <property type="molecule type" value="Genomic_DNA"/>
</dbReference>
<reference evidence="1" key="1">
    <citation type="submission" date="2024-09" db="EMBL/GenBank/DDBJ databases">
        <title>Black Yeasts Isolated from many extreme environments.</title>
        <authorList>
            <person name="Coleine C."/>
            <person name="Stajich J.E."/>
            <person name="Selbmann L."/>
        </authorList>
    </citation>
    <scope>NUCLEOTIDE SEQUENCE</scope>
    <source>
        <strain evidence="1">CCFEE 5737</strain>
    </source>
</reference>
<proteinExistence type="predicted"/>
<gene>
    <name evidence="1" type="ORF">LTS18_001558</name>
</gene>
<evidence type="ECO:0000313" key="1">
    <source>
        <dbReference type="EMBL" id="KAK3063300.1"/>
    </source>
</evidence>
<name>A0ACC3D7Z2_9PEZI</name>
<protein>
    <submittedName>
        <fullName evidence="1">Uncharacterized protein</fullName>
    </submittedName>
</protein>